<dbReference type="Pfam" id="PF04084">
    <property type="entry name" value="RecA-like_ORC2"/>
    <property type="match status" value="1"/>
</dbReference>
<comment type="similarity">
    <text evidence="2 5">Belongs to the ORC2 family.</text>
</comment>
<dbReference type="GO" id="GO:0005656">
    <property type="term" value="C:nuclear pre-replicative complex"/>
    <property type="evidence" value="ECO:0007669"/>
    <property type="project" value="EnsemblFungi"/>
</dbReference>
<reference evidence="9 10" key="1">
    <citation type="submission" date="2014-12" db="EMBL/GenBank/DDBJ databases">
        <authorList>
            <person name="Neuveglise Cecile"/>
        </authorList>
    </citation>
    <scope>NUCLEOTIDE SEQUENCE [LARGE SCALE GENOMIC DNA]</scope>
    <source>
        <strain evidence="9 10">CBS 12615</strain>
    </source>
</reference>
<keyword evidence="3 5" id="KW-0235">DNA replication</keyword>
<sequence>MPENDDITWHEDLMNSREKTGGNSQLSPSFLRIMNRRMNRSGRAGPTSPARRKAAEKVKVKIEGRKDLLQILEAENSAAEKTDQTLALHEPSQEQDYDHHDSNSESSLADSSNGSETSEAPATLKRRKRVPSKSPAKHSEINAESGLQSPSKLKSEPNPHSGFVTANSSPMKPLVFSSPAKSPSKPLLNKSPFKITLNRNFTPTPLPYEGEYRPPQEKHLTYFFDGFEGYIDQKKPIRANKKSTNSMAMAPQITREEFSLLSNTLNSWVHRNSKRSLQHIQRAMFPQYWFELDQGFSLLFYGIGSKRKFLEEFAIEYLSPRLTVSEQLNSEPLATDEAGIKDNSDEDDDDAEVDGVPCVVINGYNPTCNYRDVFHSISEIMLKEELSKSETKYWSNHVELQINKMIEIYRNSPPVIKLIVLVHNLDGPMVRKDPFQSMLSSLARVRQIALVASTDHIYAPLLWDHVRAQNFNFVFHDITNYESYAVESSFGDVLKLGKSQASTGAEGARYVLESLTTNSKRMYKLLIETQLSAMEENSQAKVSANKKGTHVFGIEFKQFYHMCAAEFIASNEVSLRSMLGEFIEHRMAALTKNRSGAETLYVPYAYSEMKTLLRDVLDT</sequence>
<gene>
    <name evidence="9" type="ORF">LALA0_S02e08438g</name>
</gene>
<dbReference type="GO" id="GO:0006267">
    <property type="term" value="P:pre-replicative complex assembly involved in nuclear cell cycle DNA replication"/>
    <property type="evidence" value="ECO:0007669"/>
    <property type="project" value="EnsemblFungi"/>
</dbReference>
<feature type="domain" description="Origin recognition complex subunit 2 winged-helix" evidence="8">
    <location>
        <begin position="547"/>
        <end position="608"/>
    </location>
</feature>
<dbReference type="OrthoDB" id="346673at2759"/>
<name>A0A0C7MZW1_9SACH</name>
<dbReference type="GO" id="GO:0003688">
    <property type="term" value="F:DNA replication origin binding"/>
    <property type="evidence" value="ECO:0007669"/>
    <property type="project" value="UniProtKB-UniRule"/>
</dbReference>
<evidence type="ECO:0000256" key="3">
    <source>
        <dbReference type="ARBA" id="ARBA00022705"/>
    </source>
</evidence>
<dbReference type="AlphaFoldDB" id="A0A0C7MZW1"/>
<dbReference type="InterPro" id="IPR056773">
    <property type="entry name" value="WHD_ORC2"/>
</dbReference>
<dbReference type="EMBL" id="LN736361">
    <property type="protein sequence ID" value="CEP61177.1"/>
    <property type="molecule type" value="Genomic_DNA"/>
</dbReference>
<comment type="subunit">
    <text evidence="5">Component of the origin recognition complex (ORC).</text>
</comment>
<proteinExistence type="inferred from homology"/>
<dbReference type="GO" id="GO:0003682">
    <property type="term" value="F:chromatin binding"/>
    <property type="evidence" value="ECO:0007669"/>
    <property type="project" value="EnsemblFungi"/>
</dbReference>
<dbReference type="RefSeq" id="XP_022627413.1">
    <property type="nucleotide sequence ID" value="XM_022773937.1"/>
</dbReference>
<comment type="subcellular location">
    <subcellularLocation>
        <location evidence="1 5">Nucleus</location>
    </subcellularLocation>
</comment>
<dbReference type="Pfam" id="PF24882">
    <property type="entry name" value="WHD_ORC2"/>
    <property type="match status" value="1"/>
</dbReference>
<feature type="compositionally biased region" description="Low complexity" evidence="6">
    <location>
        <begin position="176"/>
        <end position="191"/>
    </location>
</feature>
<dbReference type="PANTHER" id="PTHR14052">
    <property type="entry name" value="ORIGIN RECOGNITION COMPLEX SUBUNIT 2"/>
    <property type="match status" value="1"/>
</dbReference>
<dbReference type="GO" id="GO:0031509">
    <property type="term" value="P:subtelomeric heterochromatin formation"/>
    <property type="evidence" value="ECO:0007669"/>
    <property type="project" value="EnsemblFungi"/>
</dbReference>
<dbReference type="GO" id="GO:0000781">
    <property type="term" value="C:chromosome, telomeric region"/>
    <property type="evidence" value="ECO:0007669"/>
    <property type="project" value="GOC"/>
</dbReference>
<evidence type="ECO:0000259" key="7">
    <source>
        <dbReference type="Pfam" id="PF04084"/>
    </source>
</evidence>
<dbReference type="PANTHER" id="PTHR14052:SF0">
    <property type="entry name" value="ORIGIN RECOGNITION COMPLEX SUBUNIT 2"/>
    <property type="match status" value="1"/>
</dbReference>
<feature type="region of interest" description="Disordered" evidence="6">
    <location>
        <begin position="91"/>
        <end position="191"/>
    </location>
</feature>
<evidence type="ECO:0000256" key="6">
    <source>
        <dbReference type="SAM" id="MobiDB-lite"/>
    </source>
</evidence>
<feature type="domain" description="Origin recognition complex subunit 2 RecA-like" evidence="7">
    <location>
        <begin position="274"/>
        <end position="478"/>
    </location>
</feature>
<accession>A0A0C7MZW1</accession>
<protein>
    <recommendedName>
        <fullName evidence="5">Origin recognition complex subunit 2</fullName>
    </recommendedName>
</protein>
<dbReference type="GO" id="GO:0005664">
    <property type="term" value="C:nuclear origin of replication recognition complex"/>
    <property type="evidence" value="ECO:0007669"/>
    <property type="project" value="UniProtKB-UniRule"/>
</dbReference>
<evidence type="ECO:0000259" key="8">
    <source>
        <dbReference type="Pfam" id="PF24882"/>
    </source>
</evidence>
<dbReference type="Proteomes" id="UP000054304">
    <property type="component" value="Unassembled WGS sequence"/>
</dbReference>
<dbReference type="HOGENOM" id="CLU_022671_1_0_1"/>
<feature type="region of interest" description="Disordered" evidence="6">
    <location>
        <begin position="333"/>
        <end position="352"/>
    </location>
</feature>
<evidence type="ECO:0000256" key="4">
    <source>
        <dbReference type="ARBA" id="ARBA00023242"/>
    </source>
</evidence>
<keyword evidence="4 5" id="KW-0539">Nucleus</keyword>
<dbReference type="GO" id="GO:0006270">
    <property type="term" value="P:DNA replication initiation"/>
    <property type="evidence" value="ECO:0007669"/>
    <property type="project" value="EnsemblFungi"/>
</dbReference>
<evidence type="ECO:0000256" key="1">
    <source>
        <dbReference type="ARBA" id="ARBA00004123"/>
    </source>
</evidence>
<dbReference type="GeneID" id="34684592"/>
<dbReference type="STRING" id="1245769.A0A0C7MZW1"/>
<dbReference type="GO" id="GO:0030466">
    <property type="term" value="P:silent mating-type cassette heterochromatin formation"/>
    <property type="evidence" value="ECO:0007669"/>
    <property type="project" value="EnsemblFungi"/>
</dbReference>
<feature type="compositionally biased region" description="Low complexity" evidence="6">
    <location>
        <begin position="104"/>
        <end position="116"/>
    </location>
</feature>
<evidence type="ECO:0000313" key="10">
    <source>
        <dbReference type="Proteomes" id="UP000054304"/>
    </source>
</evidence>
<dbReference type="InterPro" id="IPR007220">
    <property type="entry name" value="ORC2"/>
</dbReference>
<keyword evidence="10" id="KW-1185">Reference proteome</keyword>
<evidence type="ECO:0000313" key="9">
    <source>
        <dbReference type="EMBL" id="CEP61177.1"/>
    </source>
</evidence>
<comment type="function">
    <text evidence="5">Component of the origin recognition complex (ORC) that binds origins of replication. DNA-binding is ATP-dependent. ORC is required to assemble the pre-replication complex necessary to initiate DNA replication.</text>
</comment>
<dbReference type="GO" id="GO:0031261">
    <property type="term" value="C:DNA replication preinitiation complex"/>
    <property type="evidence" value="ECO:0007669"/>
    <property type="project" value="EnsemblFungi"/>
</dbReference>
<feature type="compositionally biased region" description="Basic and acidic residues" evidence="6">
    <location>
        <begin position="7"/>
        <end position="20"/>
    </location>
</feature>
<feature type="region of interest" description="Disordered" evidence="6">
    <location>
        <begin position="1"/>
        <end position="58"/>
    </location>
</feature>
<evidence type="ECO:0000256" key="5">
    <source>
        <dbReference type="RuleBase" id="RU368084"/>
    </source>
</evidence>
<organism evidence="9 10">
    <name type="scientific">Lachancea lanzarotensis</name>
    <dbReference type="NCBI Taxonomy" id="1245769"/>
    <lineage>
        <taxon>Eukaryota</taxon>
        <taxon>Fungi</taxon>
        <taxon>Dikarya</taxon>
        <taxon>Ascomycota</taxon>
        <taxon>Saccharomycotina</taxon>
        <taxon>Saccharomycetes</taxon>
        <taxon>Saccharomycetales</taxon>
        <taxon>Saccharomycetaceae</taxon>
        <taxon>Lachancea</taxon>
    </lineage>
</organism>
<evidence type="ECO:0000256" key="2">
    <source>
        <dbReference type="ARBA" id="ARBA00007421"/>
    </source>
</evidence>
<dbReference type="InterPro" id="IPR056772">
    <property type="entry name" value="RecA-like_ORC2"/>
</dbReference>